<accession>A0ABR6M572</accession>
<organism evidence="1 2">
    <name type="scientific">Micromonospora echinospora</name>
    <name type="common">Micromonospora purpurea</name>
    <dbReference type="NCBI Taxonomy" id="1877"/>
    <lineage>
        <taxon>Bacteria</taxon>
        <taxon>Bacillati</taxon>
        <taxon>Actinomycetota</taxon>
        <taxon>Actinomycetes</taxon>
        <taxon>Micromonosporales</taxon>
        <taxon>Micromonosporaceae</taxon>
        <taxon>Micromonospora</taxon>
    </lineage>
</organism>
<dbReference type="GeneID" id="300290939"/>
<keyword evidence="2" id="KW-1185">Reference proteome</keyword>
<gene>
    <name evidence="1" type="ORF">FHU28_000339</name>
</gene>
<name>A0ABR6M572_MICEC</name>
<dbReference type="RefSeq" id="WP_184680197.1">
    <property type="nucleotide sequence ID" value="NZ_JACHJC010000001.1"/>
</dbReference>
<sequence>MAYPQPARAPLLALAARLRASACDTVAGRYDLVHYRQWNNPARFGAAVREVVRWRGDDRSGGQLATQHPTGVVPVTHDWWQPGDLYSVGLVDPFTRTDVLREDLGINEPSPADPTEVLANLAHLSTWYSPRRDGRAATLDLLAGLSPLTYYPRVVDRSGRPGIAVAATSGDRRALLVLHPGTGEVLAYESAHLGPFGWRAQTYLVYLAHSHATRRWWEPTARPRPATPSLPLYPRPQQHWLLTTPPPCQTTTNQGVTP</sequence>
<reference evidence="1 2" key="1">
    <citation type="submission" date="2020-08" db="EMBL/GenBank/DDBJ databases">
        <title>Sequencing the genomes of 1000 actinobacteria strains.</title>
        <authorList>
            <person name="Klenk H.-P."/>
        </authorList>
    </citation>
    <scope>NUCLEOTIDE SEQUENCE [LARGE SCALE GENOMIC DNA]</scope>
    <source>
        <strain evidence="1 2">DSM 43036</strain>
    </source>
</reference>
<evidence type="ECO:0000313" key="2">
    <source>
        <dbReference type="Proteomes" id="UP000618986"/>
    </source>
</evidence>
<proteinExistence type="predicted"/>
<protein>
    <submittedName>
        <fullName evidence="1">Uncharacterized protein</fullName>
    </submittedName>
</protein>
<dbReference type="EMBL" id="JACHJC010000001">
    <property type="protein sequence ID" value="MBB5110500.1"/>
    <property type="molecule type" value="Genomic_DNA"/>
</dbReference>
<evidence type="ECO:0000313" key="1">
    <source>
        <dbReference type="EMBL" id="MBB5110500.1"/>
    </source>
</evidence>
<dbReference type="Proteomes" id="UP000618986">
    <property type="component" value="Unassembled WGS sequence"/>
</dbReference>
<comment type="caution">
    <text evidence="1">The sequence shown here is derived from an EMBL/GenBank/DDBJ whole genome shotgun (WGS) entry which is preliminary data.</text>
</comment>